<keyword evidence="8 9" id="KW-0807">Transducer</keyword>
<dbReference type="Pfam" id="PF13853">
    <property type="entry name" value="7tm_4"/>
    <property type="match status" value="1"/>
</dbReference>
<proteinExistence type="inferred from homology"/>
<keyword evidence="4 9" id="KW-0812">Transmembrane</keyword>
<name>A0A6I8P9H8_ORNAN</name>
<evidence type="ECO:0000313" key="13">
    <source>
        <dbReference type="Proteomes" id="UP000002279"/>
    </source>
</evidence>
<keyword evidence="6 10" id="KW-1133">Transmembrane helix</keyword>
<dbReference type="GO" id="GO:0050911">
    <property type="term" value="P:detection of chemical stimulus involved in sensory perception of smell"/>
    <property type="evidence" value="ECO:0000318"/>
    <property type="project" value="GO_Central"/>
</dbReference>
<dbReference type="PANTHER" id="PTHR26453">
    <property type="entry name" value="OLFACTORY RECEPTOR"/>
    <property type="match status" value="1"/>
</dbReference>
<reference evidence="12" key="2">
    <citation type="submission" date="2025-08" db="UniProtKB">
        <authorList>
            <consortium name="Ensembl"/>
        </authorList>
    </citation>
    <scope>IDENTIFICATION</scope>
    <source>
        <strain evidence="12">Glennie</strain>
    </source>
</reference>
<dbReference type="Gene3D" id="1.20.1070.10">
    <property type="entry name" value="Rhodopsin 7-helix transmembrane proteins"/>
    <property type="match status" value="1"/>
</dbReference>
<dbReference type="GeneTree" id="ENSGT01150000286970"/>
<dbReference type="PROSITE" id="PS00237">
    <property type="entry name" value="G_PROTEIN_RECEP_F1_1"/>
    <property type="match status" value="1"/>
</dbReference>
<evidence type="ECO:0000256" key="10">
    <source>
        <dbReference type="RuleBase" id="RU363047"/>
    </source>
</evidence>
<dbReference type="InterPro" id="IPR017452">
    <property type="entry name" value="GPCR_Rhodpsn_7TM"/>
</dbReference>
<dbReference type="SUPFAM" id="SSF81321">
    <property type="entry name" value="Family A G protein-coupled receptor-like"/>
    <property type="match status" value="1"/>
</dbReference>
<keyword evidence="5 10" id="KW-0552">Olfaction</keyword>
<sequence length="327" mass="36735">FFFLEPISQSNQSYVTEFILLGFSNLHEFQVILFMVFLVIYLIALIGNSLLVLVSSMDPALQTPMYFFLKSLSLMDIGYTTVIIPKMLTNFLSKNQNISFGGCAAQMCFSFFFGPAECLILTTMAYDRHAAICDPLHYSLIMNRRFCLQLALASWLSGIPVATVQTTMMFTLPFCGPNLINHFFCDGPPLLELVCTETFAFEVYSLTATVIVLMFPFGVIIVSYVHILITILKMSSAEGRRKAFSTCSSHLIVVSLFFGAASLTYFRVKSSYSPESKKLLSLSYTVFTPMLNPLIYSLRNQEVKGALKKILGKKIFSQELGSSDLRW</sequence>
<dbReference type="FunCoup" id="A0A6I8P9H8">
    <property type="interactions" value="179"/>
</dbReference>
<dbReference type="AlphaFoldDB" id="A0A6I8P9H8"/>
<feature type="transmembrane region" description="Helical" evidence="10">
    <location>
        <begin position="146"/>
        <end position="164"/>
    </location>
</feature>
<evidence type="ECO:0000256" key="6">
    <source>
        <dbReference type="ARBA" id="ARBA00022989"/>
    </source>
</evidence>
<evidence type="ECO:0000256" key="4">
    <source>
        <dbReference type="ARBA" id="ARBA00022692"/>
    </source>
</evidence>
<dbReference type="FunFam" id="1.20.1070.10:FF:000001">
    <property type="entry name" value="Olfactory receptor"/>
    <property type="match status" value="1"/>
</dbReference>
<accession>A0A6I8P9H8</accession>
<dbReference type="Ensembl" id="ENSOANT00000048078.1">
    <property type="protein sequence ID" value="ENSOANP00000048956.1"/>
    <property type="gene ID" value="ENSOANG00000042470.1"/>
</dbReference>
<reference evidence="12" key="3">
    <citation type="submission" date="2025-09" db="UniProtKB">
        <authorList>
            <consortium name="Ensembl"/>
        </authorList>
    </citation>
    <scope>IDENTIFICATION</scope>
    <source>
        <strain evidence="12">Glennie</strain>
    </source>
</reference>
<evidence type="ECO:0000256" key="2">
    <source>
        <dbReference type="ARBA" id="ARBA00022475"/>
    </source>
</evidence>
<dbReference type="InParanoid" id="A0A6I8P9H8"/>
<feature type="transmembrane region" description="Helical" evidence="10">
    <location>
        <begin position="31"/>
        <end position="54"/>
    </location>
</feature>
<dbReference type="CDD" id="cd15225">
    <property type="entry name" value="7tmA_OR10A-like"/>
    <property type="match status" value="1"/>
</dbReference>
<dbReference type="PRINTS" id="PR00245">
    <property type="entry name" value="OLFACTORYR"/>
</dbReference>
<evidence type="ECO:0000256" key="5">
    <source>
        <dbReference type="ARBA" id="ARBA00022725"/>
    </source>
</evidence>
<evidence type="ECO:0000256" key="9">
    <source>
        <dbReference type="RuleBase" id="RU000688"/>
    </source>
</evidence>
<dbReference type="PROSITE" id="PS50262">
    <property type="entry name" value="G_PROTEIN_RECEP_F1_2"/>
    <property type="match status" value="1"/>
</dbReference>
<evidence type="ECO:0000256" key="7">
    <source>
        <dbReference type="ARBA" id="ARBA00023136"/>
    </source>
</evidence>
<organism evidence="12 13">
    <name type="scientific">Ornithorhynchus anatinus</name>
    <name type="common">Duckbill platypus</name>
    <dbReference type="NCBI Taxonomy" id="9258"/>
    <lineage>
        <taxon>Eukaryota</taxon>
        <taxon>Metazoa</taxon>
        <taxon>Chordata</taxon>
        <taxon>Craniata</taxon>
        <taxon>Vertebrata</taxon>
        <taxon>Euteleostomi</taxon>
        <taxon>Mammalia</taxon>
        <taxon>Monotremata</taxon>
        <taxon>Ornithorhynchidae</taxon>
        <taxon>Ornithorhynchus</taxon>
    </lineage>
</organism>
<dbReference type="GO" id="GO:0004984">
    <property type="term" value="F:olfactory receptor activity"/>
    <property type="evidence" value="ECO:0000318"/>
    <property type="project" value="GO_Central"/>
</dbReference>
<dbReference type="GO" id="GO:0004930">
    <property type="term" value="F:G protein-coupled receptor activity"/>
    <property type="evidence" value="ECO:0007669"/>
    <property type="project" value="UniProtKB-KW"/>
</dbReference>
<comment type="similarity">
    <text evidence="9">Belongs to the G-protein coupled receptor 1 family.</text>
</comment>
<evidence type="ECO:0000256" key="1">
    <source>
        <dbReference type="ARBA" id="ARBA00004651"/>
    </source>
</evidence>
<dbReference type="GO" id="GO:0005886">
    <property type="term" value="C:plasma membrane"/>
    <property type="evidence" value="ECO:0000318"/>
    <property type="project" value="GO_Central"/>
</dbReference>
<keyword evidence="2 10" id="KW-1003">Cell membrane</keyword>
<dbReference type="InterPro" id="IPR000725">
    <property type="entry name" value="Olfact_rcpt"/>
</dbReference>
<keyword evidence="7 10" id="KW-0472">Membrane</keyword>
<evidence type="ECO:0000256" key="3">
    <source>
        <dbReference type="ARBA" id="ARBA00022606"/>
    </source>
</evidence>
<dbReference type="OMA" id="CLEICFT"/>
<keyword evidence="9" id="KW-0675">Receptor</keyword>
<feature type="domain" description="G-protein coupled receptors family 1 profile" evidence="11">
    <location>
        <begin position="47"/>
        <end position="296"/>
    </location>
</feature>
<feature type="transmembrane region" description="Helical" evidence="10">
    <location>
        <begin position="243"/>
        <end position="267"/>
    </location>
</feature>
<feature type="transmembrane region" description="Helical" evidence="10">
    <location>
        <begin position="104"/>
        <end position="126"/>
    </location>
</feature>
<evidence type="ECO:0000256" key="8">
    <source>
        <dbReference type="ARBA" id="ARBA00023224"/>
    </source>
</evidence>
<keyword evidence="9" id="KW-0297">G-protein coupled receptor</keyword>
<reference evidence="12 13" key="1">
    <citation type="journal article" date="2008" name="Nature">
        <title>Genome analysis of the platypus reveals unique signatures of evolution.</title>
        <authorList>
            <person name="Warren W.C."/>
            <person name="Hillier L.W."/>
            <person name="Marshall Graves J.A."/>
            <person name="Birney E."/>
            <person name="Ponting C.P."/>
            <person name="Grutzner F."/>
            <person name="Belov K."/>
            <person name="Miller W."/>
            <person name="Clarke L."/>
            <person name="Chinwalla A.T."/>
            <person name="Yang S.P."/>
            <person name="Heger A."/>
            <person name="Locke D.P."/>
            <person name="Miethke P."/>
            <person name="Waters P.D."/>
            <person name="Veyrunes F."/>
            <person name="Fulton L."/>
            <person name="Fulton B."/>
            <person name="Graves T."/>
            <person name="Wallis J."/>
            <person name="Puente X.S."/>
            <person name="Lopez-Otin C."/>
            <person name="Ordonez G.R."/>
            <person name="Eichler E.E."/>
            <person name="Chen L."/>
            <person name="Cheng Z."/>
            <person name="Deakin J.E."/>
            <person name="Alsop A."/>
            <person name="Thompson K."/>
            <person name="Kirby P."/>
            <person name="Papenfuss A.T."/>
            <person name="Wakefield M.J."/>
            <person name="Olender T."/>
            <person name="Lancet D."/>
            <person name="Huttley G.A."/>
            <person name="Smit A.F."/>
            <person name="Pask A."/>
            <person name="Temple-Smith P."/>
            <person name="Batzer M.A."/>
            <person name="Walker J.A."/>
            <person name="Konkel M.K."/>
            <person name="Harris R.S."/>
            <person name="Whittington C.M."/>
            <person name="Wong E.S."/>
            <person name="Gemmell N.J."/>
            <person name="Buschiazzo E."/>
            <person name="Vargas Jentzsch I.M."/>
            <person name="Merkel A."/>
            <person name="Schmitz J."/>
            <person name="Zemann A."/>
            <person name="Churakov G."/>
            <person name="Kriegs J.O."/>
            <person name="Brosius J."/>
            <person name="Murchison E.P."/>
            <person name="Sachidanandam R."/>
            <person name="Smith C."/>
            <person name="Hannon G.J."/>
            <person name="Tsend-Ayush E."/>
            <person name="McMillan D."/>
            <person name="Attenborough R."/>
            <person name="Rens W."/>
            <person name="Ferguson-Smith M."/>
            <person name="Lefevre C.M."/>
            <person name="Sharp J.A."/>
            <person name="Nicholas K.R."/>
            <person name="Ray D.A."/>
            <person name="Kube M."/>
            <person name="Reinhardt R."/>
            <person name="Pringle T.H."/>
            <person name="Taylor J."/>
            <person name="Jones R.C."/>
            <person name="Nixon B."/>
            <person name="Dacheux J.L."/>
            <person name="Niwa H."/>
            <person name="Sekita Y."/>
            <person name="Huang X."/>
            <person name="Stark A."/>
            <person name="Kheradpour P."/>
            <person name="Kellis M."/>
            <person name="Flicek P."/>
            <person name="Chen Y."/>
            <person name="Webber C."/>
            <person name="Hardison R."/>
            <person name="Nelson J."/>
            <person name="Hallsworth-Pepin K."/>
            <person name="Delehaunty K."/>
            <person name="Markovic C."/>
            <person name="Minx P."/>
            <person name="Feng Y."/>
            <person name="Kremitzki C."/>
            <person name="Mitreva M."/>
            <person name="Glasscock J."/>
            <person name="Wylie T."/>
            <person name="Wohldmann P."/>
            <person name="Thiru P."/>
            <person name="Nhan M.N."/>
            <person name="Pohl C.S."/>
            <person name="Smith S.M."/>
            <person name="Hou S."/>
            <person name="Nefedov M."/>
            <person name="de Jong P.J."/>
            <person name="Renfree M.B."/>
            <person name="Mardis E.R."/>
            <person name="Wilson R.K."/>
        </authorList>
    </citation>
    <scope>NUCLEOTIDE SEQUENCE [LARGE SCALE GENOMIC DNA]</scope>
    <source>
        <strain evidence="12 13">Glennie</strain>
    </source>
</reference>
<feature type="transmembrane region" description="Helical" evidence="10">
    <location>
        <begin position="206"/>
        <end position="231"/>
    </location>
</feature>
<keyword evidence="3 10" id="KW-0716">Sensory transduction</keyword>
<keyword evidence="13" id="KW-1185">Reference proteome</keyword>
<feature type="transmembrane region" description="Helical" evidence="10">
    <location>
        <begin position="66"/>
        <end position="84"/>
    </location>
</feature>
<evidence type="ECO:0000259" key="11">
    <source>
        <dbReference type="PROSITE" id="PS50262"/>
    </source>
</evidence>
<protein>
    <recommendedName>
        <fullName evidence="10">Olfactory receptor</fullName>
    </recommendedName>
</protein>
<dbReference type="InterPro" id="IPR000276">
    <property type="entry name" value="GPCR_Rhodpsn"/>
</dbReference>
<comment type="subcellular location">
    <subcellularLocation>
        <location evidence="1 10">Cell membrane</location>
        <topology evidence="1 10">Multi-pass membrane protein</topology>
    </subcellularLocation>
</comment>
<evidence type="ECO:0000313" key="12">
    <source>
        <dbReference type="Ensembl" id="ENSOANP00000048956.1"/>
    </source>
</evidence>
<dbReference type="Proteomes" id="UP000002279">
    <property type="component" value="Chromosome 3"/>
</dbReference>
<feature type="transmembrane region" description="Helical" evidence="10">
    <location>
        <begin position="279"/>
        <end position="298"/>
    </location>
</feature>
<dbReference type="PRINTS" id="PR00237">
    <property type="entry name" value="GPCRRHODOPSN"/>
</dbReference>